<organism evidence="1 2">
    <name type="scientific">Dermatophagoides pteronyssinus</name>
    <name type="common">European house dust mite</name>
    <dbReference type="NCBI Taxonomy" id="6956"/>
    <lineage>
        <taxon>Eukaryota</taxon>
        <taxon>Metazoa</taxon>
        <taxon>Ecdysozoa</taxon>
        <taxon>Arthropoda</taxon>
        <taxon>Chelicerata</taxon>
        <taxon>Arachnida</taxon>
        <taxon>Acari</taxon>
        <taxon>Acariformes</taxon>
        <taxon>Sarcoptiformes</taxon>
        <taxon>Astigmata</taxon>
        <taxon>Psoroptidia</taxon>
        <taxon>Analgoidea</taxon>
        <taxon>Pyroglyphidae</taxon>
        <taxon>Dermatophagoidinae</taxon>
        <taxon>Dermatophagoides</taxon>
    </lineage>
</organism>
<accession>A0ABQ8IYK7</accession>
<evidence type="ECO:0000313" key="1">
    <source>
        <dbReference type="EMBL" id="KAH9415389.1"/>
    </source>
</evidence>
<dbReference type="Proteomes" id="UP000887458">
    <property type="component" value="Unassembled WGS sequence"/>
</dbReference>
<proteinExistence type="predicted"/>
<reference evidence="1 2" key="2">
    <citation type="journal article" date="2022" name="Mol. Biol. Evol.">
        <title>Comparative Genomics Reveals Insights into the Divergent Evolution of Astigmatic Mites and Household Pest Adaptations.</title>
        <authorList>
            <person name="Xiong Q."/>
            <person name="Wan A.T."/>
            <person name="Liu X."/>
            <person name="Fung C.S."/>
            <person name="Xiao X."/>
            <person name="Malainual N."/>
            <person name="Hou J."/>
            <person name="Wang L."/>
            <person name="Wang M."/>
            <person name="Yang K.Y."/>
            <person name="Cui Y."/>
            <person name="Leung E.L."/>
            <person name="Nong W."/>
            <person name="Shin S.K."/>
            <person name="Au S.W."/>
            <person name="Jeong K.Y."/>
            <person name="Chew F.T."/>
            <person name="Hui J.H."/>
            <person name="Leung T.F."/>
            <person name="Tungtrongchitr A."/>
            <person name="Zhong N."/>
            <person name="Liu Z."/>
            <person name="Tsui S.K."/>
        </authorList>
    </citation>
    <scope>NUCLEOTIDE SEQUENCE [LARGE SCALE GENOMIC DNA]</scope>
    <source>
        <strain evidence="1">Derp</strain>
    </source>
</reference>
<gene>
    <name evidence="1" type="ORF">DERP_012686</name>
</gene>
<keyword evidence="2" id="KW-1185">Reference proteome</keyword>
<sequence length="63" mass="7161">MKNVGDITTTIAIMTTIYKKIVESQSIQCKELKHIITSIQSRLQSTKINKIFQTNQKPVAINQ</sequence>
<name>A0ABQ8IYK7_DERPT</name>
<reference evidence="1 2" key="1">
    <citation type="journal article" date="2018" name="J. Allergy Clin. Immunol.">
        <title>High-quality assembly of Dermatophagoides pteronyssinus genome and transcriptome reveals a wide range of novel allergens.</title>
        <authorList>
            <person name="Liu X.Y."/>
            <person name="Yang K.Y."/>
            <person name="Wang M.Q."/>
            <person name="Kwok J.S."/>
            <person name="Zeng X."/>
            <person name="Yang Z."/>
            <person name="Xiao X.J."/>
            <person name="Lau C.P."/>
            <person name="Li Y."/>
            <person name="Huang Z.M."/>
            <person name="Ba J.G."/>
            <person name="Yim A.K."/>
            <person name="Ouyang C.Y."/>
            <person name="Ngai S.M."/>
            <person name="Chan T.F."/>
            <person name="Leung E.L."/>
            <person name="Liu L."/>
            <person name="Liu Z.G."/>
            <person name="Tsui S.K."/>
        </authorList>
    </citation>
    <scope>NUCLEOTIDE SEQUENCE [LARGE SCALE GENOMIC DNA]</scope>
    <source>
        <strain evidence="1">Derp</strain>
    </source>
</reference>
<protein>
    <submittedName>
        <fullName evidence="1">Uncharacterized protein</fullName>
    </submittedName>
</protein>
<dbReference type="EMBL" id="NJHN03000098">
    <property type="protein sequence ID" value="KAH9415389.1"/>
    <property type="molecule type" value="Genomic_DNA"/>
</dbReference>
<comment type="caution">
    <text evidence="1">The sequence shown here is derived from an EMBL/GenBank/DDBJ whole genome shotgun (WGS) entry which is preliminary data.</text>
</comment>
<evidence type="ECO:0000313" key="2">
    <source>
        <dbReference type="Proteomes" id="UP000887458"/>
    </source>
</evidence>